<feature type="domain" description="AMP-activated protein kinase glycogen-binding" evidence="6">
    <location>
        <begin position="772"/>
        <end position="848"/>
    </location>
</feature>
<dbReference type="AlphaFoldDB" id="A0A9J7HGP4"/>
<proteinExistence type="inferred from homology"/>
<evidence type="ECO:0000256" key="3">
    <source>
        <dbReference type="ARBA" id="ARBA00025878"/>
    </source>
</evidence>
<feature type="region of interest" description="Disordered" evidence="5">
    <location>
        <begin position="516"/>
        <end position="723"/>
    </location>
</feature>
<dbReference type="OrthoDB" id="531008at2759"/>
<dbReference type="SUPFAM" id="SSF81296">
    <property type="entry name" value="E set domains"/>
    <property type="match status" value="2"/>
</dbReference>
<dbReference type="InterPro" id="IPR014756">
    <property type="entry name" value="Ig_E-set"/>
</dbReference>
<feature type="compositionally biased region" description="Basic and acidic residues" evidence="5">
    <location>
        <begin position="543"/>
        <end position="553"/>
    </location>
</feature>
<reference evidence="8" key="2">
    <citation type="submission" date="2025-08" db="UniProtKB">
        <authorList>
            <consortium name="RefSeq"/>
        </authorList>
    </citation>
    <scope>IDENTIFICATION</scope>
    <source>
        <strain evidence="8">S238N-H82</strain>
        <tissue evidence="8">Testes</tissue>
    </source>
</reference>
<name>A0A9J7HGP4_BRAFL</name>
<dbReference type="CDD" id="cd02859">
    <property type="entry name" value="E_set_AMPKbeta_like_N"/>
    <property type="match status" value="2"/>
</dbReference>
<feature type="compositionally biased region" description="Basic and acidic residues" evidence="5">
    <location>
        <begin position="1"/>
        <end position="16"/>
    </location>
</feature>
<dbReference type="PANTHER" id="PTHR10343">
    <property type="entry name" value="5'-AMP-ACTIVATED PROTEIN KINASE , BETA SUBUNIT"/>
    <property type="match status" value="1"/>
</dbReference>
<gene>
    <name evidence="8" type="primary">LOC118404357</name>
</gene>
<feature type="compositionally biased region" description="Basic and acidic residues" evidence="5">
    <location>
        <begin position="695"/>
        <end position="712"/>
    </location>
</feature>
<reference evidence="7" key="1">
    <citation type="journal article" date="2020" name="Nat. Ecol. Evol.">
        <title>Deeply conserved synteny resolves early events in vertebrate evolution.</title>
        <authorList>
            <person name="Simakov O."/>
            <person name="Marletaz F."/>
            <person name="Yue J.X."/>
            <person name="O'Connell B."/>
            <person name="Jenkins J."/>
            <person name="Brandt A."/>
            <person name="Calef R."/>
            <person name="Tung C.H."/>
            <person name="Huang T.K."/>
            <person name="Schmutz J."/>
            <person name="Satoh N."/>
            <person name="Yu J.K."/>
            <person name="Putnam N.H."/>
            <person name="Green R.E."/>
            <person name="Rokhsar D.S."/>
        </authorList>
    </citation>
    <scope>NUCLEOTIDE SEQUENCE [LARGE SCALE GENOMIC DNA]</scope>
    <source>
        <strain evidence="7">S238N-H82</strain>
    </source>
</reference>
<feature type="compositionally biased region" description="Polar residues" evidence="5">
    <location>
        <begin position="89"/>
        <end position="98"/>
    </location>
</feature>
<accession>A0A9J7HGP4</accession>
<organism evidence="7 8">
    <name type="scientific">Branchiostoma floridae</name>
    <name type="common">Florida lancelet</name>
    <name type="synonym">Amphioxus</name>
    <dbReference type="NCBI Taxonomy" id="7739"/>
    <lineage>
        <taxon>Eukaryota</taxon>
        <taxon>Metazoa</taxon>
        <taxon>Chordata</taxon>
        <taxon>Cephalochordata</taxon>
        <taxon>Leptocardii</taxon>
        <taxon>Amphioxiformes</taxon>
        <taxon>Branchiostomatidae</taxon>
        <taxon>Branchiostoma</taxon>
    </lineage>
</organism>
<evidence type="ECO:0000256" key="5">
    <source>
        <dbReference type="SAM" id="MobiDB-lite"/>
    </source>
</evidence>
<dbReference type="PANTHER" id="PTHR10343:SF84">
    <property type="entry name" value="5'-AMP-ACTIVATED PROTEIN KINASE SUBUNIT BETA-1"/>
    <property type="match status" value="1"/>
</dbReference>
<feature type="compositionally biased region" description="Polar residues" evidence="5">
    <location>
        <begin position="713"/>
        <end position="722"/>
    </location>
</feature>
<dbReference type="GO" id="GO:0005634">
    <property type="term" value="C:nucleus"/>
    <property type="evidence" value="ECO:0000318"/>
    <property type="project" value="GO_Central"/>
</dbReference>
<dbReference type="GeneID" id="118404357"/>
<evidence type="ECO:0000256" key="4">
    <source>
        <dbReference type="ARBA" id="ARBA00040010"/>
    </source>
</evidence>
<evidence type="ECO:0000313" key="8">
    <source>
        <dbReference type="RefSeq" id="XP_035659320.1"/>
    </source>
</evidence>
<feature type="region of interest" description="Disordered" evidence="5">
    <location>
        <begin position="1"/>
        <end position="50"/>
    </location>
</feature>
<comment type="function">
    <text evidence="2">Non-catalytic subunit of AMP-activated protein kinase (AMPK), an energy sensor protein kinase that plays a key role in regulating cellular energy metabolism. In response to reduction of intracellular ATP levels, AMPK activates energy-producing pathways and inhibits energy-consuming processes: inhibits protein, carbohydrate and lipid biosynthesis, as well as cell growth and proliferation. AMPK acts via direct phosphorylation of metabolic enzymes, and by longer-term effects via phosphorylation of transcription regulators. Also acts as a regulator of cellular polarity by remodeling the actin cytoskeleton; probably by indirectly activating myosin. Beta non-catalytic subunit acts as a scaffold on which the AMPK complex assembles, via its C-terminus that bridges alpha (PRKAA1 or PRKAA2) and gamma subunits (PRKAG1, PRKAG2 or PRKAG3).</text>
</comment>
<feature type="compositionally biased region" description="Basic and acidic residues" evidence="5">
    <location>
        <begin position="564"/>
        <end position="582"/>
    </location>
</feature>
<dbReference type="KEGG" id="bfo:118404357"/>
<feature type="compositionally biased region" description="Basic and acidic residues" evidence="5">
    <location>
        <begin position="638"/>
        <end position="653"/>
    </location>
</feature>
<evidence type="ECO:0000256" key="2">
    <source>
        <dbReference type="ARBA" id="ARBA00025180"/>
    </source>
</evidence>
<dbReference type="Gene3D" id="2.60.40.10">
    <property type="entry name" value="Immunoglobulins"/>
    <property type="match status" value="2"/>
</dbReference>
<evidence type="ECO:0000259" key="6">
    <source>
        <dbReference type="Pfam" id="PF16561"/>
    </source>
</evidence>
<dbReference type="RefSeq" id="XP_035659320.1">
    <property type="nucleotide sequence ID" value="XM_035803427.1"/>
</dbReference>
<keyword evidence="7" id="KW-1185">Reference proteome</keyword>
<dbReference type="GO" id="GO:0005737">
    <property type="term" value="C:cytoplasm"/>
    <property type="evidence" value="ECO:0000318"/>
    <property type="project" value="GO_Central"/>
</dbReference>
<protein>
    <recommendedName>
        <fullName evidence="4">5'-AMP-activated protein kinase subunit beta-1</fullName>
    </recommendedName>
</protein>
<feature type="compositionally biased region" description="Basic and acidic residues" evidence="5">
    <location>
        <begin position="516"/>
        <end position="527"/>
    </location>
</feature>
<dbReference type="GO" id="GO:0007165">
    <property type="term" value="P:signal transduction"/>
    <property type="evidence" value="ECO:0000318"/>
    <property type="project" value="GO_Central"/>
</dbReference>
<dbReference type="Pfam" id="PF16561">
    <property type="entry name" value="AMPK1_CBM"/>
    <property type="match status" value="2"/>
</dbReference>
<dbReference type="GO" id="GO:0019901">
    <property type="term" value="F:protein kinase binding"/>
    <property type="evidence" value="ECO:0000318"/>
    <property type="project" value="GO_Central"/>
</dbReference>
<evidence type="ECO:0000256" key="1">
    <source>
        <dbReference type="ARBA" id="ARBA00010926"/>
    </source>
</evidence>
<dbReference type="GO" id="GO:0031588">
    <property type="term" value="C:nucleotide-activated protein kinase complex"/>
    <property type="evidence" value="ECO:0000318"/>
    <property type="project" value="GO_Central"/>
</dbReference>
<feature type="compositionally biased region" description="Acidic residues" evidence="5">
    <location>
        <begin position="654"/>
        <end position="663"/>
    </location>
</feature>
<dbReference type="InterPro" id="IPR013783">
    <property type="entry name" value="Ig-like_fold"/>
</dbReference>
<comment type="similarity">
    <text evidence="1">Belongs to the 5'-AMP-activated protein kinase beta subunit family.</text>
</comment>
<sequence>MEESKENITAELKPAEDPTSTESESNGWRVVGNSENEDTTKAPISVEPKSVKTAIQEEAKMFEELSITETSHDETVMATQDIADKIQDTAISETVTEDTATEKDEMSEESSITKTDETIMATQDITDKIQDTAICEPVTEDTTTEKDEMFDKSSITKTDETVMATQDIADKIQEPTISETPPPDKTTEKDAILEAISMNEVDSTTSEITAAAETAEVEEAVTGMSEEMAKVTTSSAVEMSTKSLSEHADTTTSVAETTAVGGTEVRLVWKGEVRGDVFVQGSWDGWRQSYKLNKSVNGEHSVTLTLPVGLHEYKFRTGDSRFYDETKPAMLNVFVTLNNILQVQALPERAMKVVPNIENKSNEELVNEAAQPMKAPPLEALPDVHEKVKSSNFNETTEVTETDEQTVANMMKKLITTTATVNESVEGVEKPKEKTTLPDKTDEKMAHDIMETLEQMEHVVTTITTVEAAGSVSSDTDQMLKVISHTDKTLPDEMDGGVIACKDDTPRENICTKLTPDETTVRTEQPEPKTLTETTSAVEAAEEVLHDTEKASEELTSYTTLQDEIEKSSEPFDSEKSGEKSCPETPTDGAPSDATDTDNIIKTEDGSSIEIPAPDVSVEMTPAHEMQSAVDHAAAETSQDKTQDETVSQKEETSYDNDDSTEPLEEKLENTTVDSLNHNTKDETPPSNETVDEAPTDKDKKLEDAAQKETHVSNETASNSHEQMADKIADTALTQTPYPELRVEKLRDTATIEGLPEKTWVRIALHDYAHIKLLWKGEGNGGDLYVQGSWDGWRRSHKLKRGEYSVTLKLPTGLHEYKFRIGNNWFHDNSKTTVANCFNTLNNVINVTMTT</sequence>
<dbReference type="InterPro" id="IPR050827">
    <property type="entry name" value="CRP1_MDG1_kinase"/>
</dbReference>
<dbReference type="Proteomes" id="UP000001554">
    <property type="component" value="Chromosome 17"/>
</dbReference>
<dbReference type="InterPro" id="IPR032640">
    <property type="entry name" value="AMPK1_CBM"/>
</dbReference>
<feature type="region of interest" description="Disordered" evidence="5">
    <location>
        <begin position="88"/>
        <end position="149"/>
    </location>
</feature>
<evidence type="ECO:0000313" key="7">
    <source>
        <dbReference type="Proteomes" id="UP000001554"/>
    </source>
</evidence>
<feature type="domain" description="AMP-activated protein kinase glycogen-binding" evidence="6">
    <location>
        <begin position="265"/>
        <end position="345"/>
    </location>
</feature>
<comment type="subunit">
    <text evidence="3">AMPK is a heterotrimer of an alpha catalytic subunit (PRKAA1 or PRKAA2), a beta (PRKAB1 or PRKAB2) and a gamma non-catalytic subunits (PRKAG1, PRKAG2 or PRKAG3). Interacts with FNIP1 and FNIP2.</text>
</comment>